<dbReference type="InterPro" id="IPR036397">
    <property type="entry name" value="RNaseH_sf"/>
</dbReference>
<dbReference type="InterPro" id="IPR052929">
    <property type="entry name" value="RNase_H-like_EbsB-rel"/>
</dbReference>
<proteinExistence type="predicted"/>
<dbReference type="PANTHER" id="PTHR47074">
    <property type="entry name" value="BNAC02G40300D PROTEIN"/>
    <property type="match status" value="1"/>
</dbReference>
<reference evidence="2" key="1">
    <citation type="submission" date="2019-12" db="EMBL/GenBank/DDBJ databases">
        <title>Genome sequencing and annotation of Brassica cretica.</title>
        <authorList>
            <person name="Studholme D.J."/>
            <person name="Sarris P.F."/>
        </authorList>
    </citation>
    <scope>NUCLEOTIDE SEQUENCE</scope>
    <source>
        <strain evidence="2">PFS-102/07</strain>
        <tissue evidence="2">Leaf</tissue>
    </source>
</reference>
<dbReference type="GO" id="GO:0004523">
    <property type="term" value="F:RNA-DNA hybrid ribonuclease activity"/>
    <property type="evidence" value="ECO:0007669"/>
    <property type="project" value="InterPro"/>
</dbReference>
<dbReference type="InterPro" id="IPR002156">
    <property type="entry name" value="RNaseH_domain"/>
</dbReference>
<accession>A0A8S9L7Y2</accession>
<sequence length="106" mass="11616">MSHCYFVSSPLVAKGLALREAMTECVARDTKRLHCNTDSLILFNSLKSGTPIAELYGILADIFSLSSAFEHFSISWIRRTNNKEADALAKQALLNASVVPAPFNKA</sequence>
<feature type="domain" description="RNase H type-1" evidence="1">
    <location>
        <begin position="8"/>
        <end position="92"/>
    </location>
</feature>
<dbReference type="Gene3D" id="3.30.420.10">
    <property type="entry name" value="Ribonuclease H-like superfamily/Ribonuclease H"/>
    <property type="match status" value="1"/>
</dbReference>
<organism evidence="2">
    <name type="scientific">Brassica cretica</name>
    <name type="common">Mustard</name>
    <dbReference type="NCBI Taxonomy" id="69181"/>
    <lineage>
        <taxon>Eukaryota</taxon>
        <taxon>Viridiplantae</taxon>
        <taxon>Streptophyta</taxon>
        <taxon>Embryophyta</taxon>
        <taxon>Tracheophyta</taxon>
        <taxon>Spermatophyta</taxon>
        <taxon>Magnoliopsida</taxon>
        <taxon>eudicotyledons</taxon>
        <taxon>Gunneridae</taxon>
        <taxon>Pentapetalae</taxon>
        <taxon>rosids</taxon>
        <taxon>malvids</taxon>
        <taxon>Brassicales</taxon>
        <taxon>Brassicaceae</taxon>
        <taxon>Brassiceae</taxon>
        <taxon>Brassica</taxon>
    </lineage>
</organism>
<evidence type="ECO:0000259" key="1">
    <source>
        <dbReference type="Pfam" id="PF13456"/>
    </source>
</evidence>
<dbReference type="SUPFAM" id="SSF53098">
    <property type="entry name" value="Ribonuclease H-like"/>
    <property type="match status" value="1"/>
</dbReference>
<gene>
    <name evidence="2" type="ORF">F2Q70_00027963</name>
</gene>
<dbReference type="InterPro" id="IPR012337">
    <property type="entry name" value="RNaseH-like_sf"/>
</dbReference>
<dbReference type="PANTHER" id="PTHR47074:SF11">
    <property type="entry name" value="REVERSE TRANSCRIPTASE-LIKE PROTEIN"/>
    <property type="match status" value="1"/>
</dbReference>
<comment type="caution">
    <text evidence="2">The sequence shown here is derived from an EMBL/GenBank/DDBJ whole genome shotgun (WGS) entry which is preliminary data.</text>
</comment>
<dbReference type="Pfam" id="PF13456">
    <property type="entry name" value="RVT_3"/>
    <property type="match status" value="1"/>
</dbReference>
<protein>
    <recommendedName>
        <fullName evidence="1">RNase H type-1 domain-containing protein</fullName>
    </recommendedName>
</protein>
<dbReference type="GO" id="GO:0003676">
    <property type="term" value="F:nucleic acid binding"/>
    <property type="evidence" value="ECO:0007669"/>
    <property type="project" value="InterPro"/>
</dbReference>
<evidence type="ECO:0000313" key="2">
    <source>
        <dbReference type="EMBL" id="KAF2602312.1"/>
    </source>
</evidence>
<name>A0A8S9L7Y2_BRACR</name>
<dbReference type="AlphaFoldDB" id="A0A8S9L7Y2"/>
<dbReference type="EMBL" id="QGKY02000094">
    <property type="protein sequence ID" value="KAF2602312.1"/>
    <property type="molecule type" value="Genomic_DNA"/>
</dbReference>